<keyword evidence="4" id="KW-1185">Reference proteome</keyword>
<feature type="domain" description="Ketoreductase" evidence="2">
    <location>
        <begin position="1"/>
        <end position="177"/>
    </location>
</feature>
<dbReference type="PROSITE" id="PS00061">
    <property type="entry name" value="ADH_SHORT"/>
    <property type="match status" value="1"/>
</dbReference>
<reference evidence="4" key="1">
    <citation type="journal article" date="2019" name="Int. J. Syst. Evol. Microbiol.">
        <title>The Global Catalogue of Microorganisms (GCM) 10K type strain sequencing project: providing services to taxonomists for standard genome sequencing and annotation.</title>
        <authorList>
            <consortium name="The Broad Institute Genomics Platform"/>
            <consortium name="The Broad Institute Genome Sequencing Center for Infectious Disease"/>
            <person name="Wu L."/>
            <person name="Ma J."/>
        </authorList>
    </citation>
    <scope>NUCLEOTIDE SEQUENCE [LARGE SCALE GENOMIC DNA]</scope>
    <source>
        <strain evidence="4">JCM 13850</strain>
    </source>
</reference>
<dbReference type="SMART" id="SM00822">
    <property type="entry name" value="PKS_KR"/>
    <property type="match status" value="1"/>
</dbReference>
<dbReference type="InterPro" id="IPR057326">
    <property type="entry name" value="KR_dom"/>
</dbReference>
<dbReference type="PANTHER" id="PTHR42879">
    <property type="entry name" value="3-OXOACYL-(ACYL-CARRIER-PROTEIN) REDUCTASE"/>
    <property type="match status" value="1"/>
</dbReference>
<dbReference type="SUPFAM" id="SSF51735">
    <property type="entry name" value="NAD(P)-binding Rossmann-fold domains"/>
    <property type="match status" value="1"/>
</dbReference>
<dbReference type="InterPro" id="IPR020904">
    <property type="entry name" value="Sc_DH/Rdtase_CS"/>
</dbReference>
<dbReference type="PRINTS" id="PR00081">
    <property type="entry name" value="GDHRDH"/>
</dbReference>
<protein>
    <submittedName>
        <fullName evidence="3">SDR family NAD(P)-dependent oxidoreductase</fullName>
    </submittedName>
</protein>
<evidence type="ECO:0000313" key="3">
    <source>
        <dbReference type="EMBL" id="GAA2132790.1"/>
    </source>
</evidence>
<dbReference type="Pfam" id="PF13561">
    <property type="entry name" value="adh_short_C2"/>
    <property type="match status" value="1"/>
</dbReference>
<dbReference type="EMBL" id="BAAAMR010000018">
    <property type="protein sequence ID" value="GAA2132790.1"/>
    <property type="molecule type" value="Genomic_DNA"/>
</dbReference>
<gene>
    <name evidence="3" type="ORF">GCM10009727_25820</name>
</gene>
<evidence type="ECO:0000313" key="4">
    <source>
        <dbReference type="Proteomes" id="UP001501020"/>
    </source>
</evidence>
<organism evidence="3 4">
    <name type="scientific">Actinomadura napierensis</name>
    <dbReference type="NCBI Taxonomy" id="267854"/>
    <lineage>
        <taxon>Bacteria</taxon>
        <taxon>Bacillati</taxon>
        <taxon>Actinomycetota</taxon>
        <taxon>Actinomycetes</taxon>
        <taxon>Streptosporangiales</taxon>
        <taxon>Thermomonosporaceae</taxon>
        <taxon>Actinomadura</taxon>
    </lineage>
</organism>
<comment type="caution">
    <text evidence="3">The sequence shown here is derived from an EMBL/GenBank/DDBJ whole genome shotgun (WGS) entry which is preliminary data.</text>
</comment>
<dbReference type="InterPro" id="IPR002347">
    <property type="entry name" value="SDR_fam"/>
</dbReference>
<dbReference type="Gene3D" id="3.40.50.720">
    <property type="entry name" value="NAD(P)-binding Rossmann-like Domain"/>
    <property type="match status" value="1"/>
</dbReference>
<accession>A0ABP5KP22</accession>
<dbReference type="PRINTS" id="PR00080">
    <property type="entry name" value="SDRFAMILY"/>
</dbReference>
<dbReference type="PANTHER" id="PTHR42879:SF2">
    <property type="entry name" value="3-OXOACYL-[ACYL-CARRIER-PROTEIN] REDUCTASE FABG"/>
    <property type="match status" value="1"/>
</dbReference>
<dbReference type="InterPro" id="IPR036291">
    <property type="entry name" value="NAD(P)-bd_dom_sf"/>
</dbReference>
<name>A0ABP5KP22_9ACTN</name>
<evidence type="ECO:0000256" key="1">
    <source>
        <dbReference type="ARBA" id="ARBA00006484"/>
    </source>
</evidence>
<proteinExistence type="inferred from homology"/>
<sequence length="242" mass="24756">MVTGGASGLGLAICEHLARQDRHVAVLDLDGDAAERLAGELRAKKRRAVAVQVDVADRAAVDKAFDEVRAGLGPIGILVTSAAVSGFLPFEQVGAGDWARTIAVNLTGTFNCLQSAIPDMTAGGWGRIVTISSAAGQTGSLRQAHYAASKGGVIALTKTVALEYAAKGITANTIPPFTVDTPLLRAAQESKLLPGSDVLARMIPARRLGTGDDIAAMCAFLCSDEAGYVTGQVIGVNGGAVT</sequence>
<evidence type="ECO:0000259" key="2">
    <source>
        <dbReference type="SMART" id="SM00822"/>
    </source>
</evidence>
<comment type="similarity">
    <text evidence="1">Belongs to the short-chain dehydrogenases/reductases (SDR) family.</text>
</comment>
<dbReference type="InterPro" id="IPR050259">
    <property type="entry name" value="SDR"/>
</dbReference>
<dbReference type="Proteomes" id="UP001501020">
    <property type="component" value="Unassembled WGS sequence"/>
</dbReference>